<dbReference type="InterPro" id="IPR015425">
    <property type="entry name" value="FH2_Formin"/>
</dbReference>
<name>A0A914B1Y7_PATMI</name>
<evidence type="ECO:0000259" key="2">
    <source>
        <dbReference type="PROSITE" id="PS51444"/>
    </source>
</evidence>
<dbReference type="RefSeq" id="XP_038070022.1">
    <property type="nucleotide sequence ID" value="XM_038214094.1"/>
</dbReference>
<dbReference type="InterPro" id="IPR042201">
    <property type="entry name" value="FH2_Formin_sf"/>
</dbReference>
<dbReference type="SUPFAM" id="SSF101447">
    <property type="entry name" value="Formin homology 2 domain (FH2 domain)"/>
    <property type="match status" value="1"/>
</dbReference>
<reference evidence="3" key="1">
    <citation type="submission" date="2022-11" db="UniProtKB">
        <authorList>
            <consortium name="EnsemblMetazoa"/>
        </authorList>
    </citation>
    <scope>IDENTIFICATION</scope>
</reference>
<dbReference type="OrthoDB" id="410721at2759"/>
<proteinExistence type="predicted"/>
<sequence>MRLQVETSKKKLKSFLDPKVAQNLGIFLAGFKMDAEELKFRLAIVSENNGGLGAEQINMLRRYYPTAEDMETYRKFKDRQAELEHADQFMLQLCEIPHLKTRLDVLMVINELPVQYEDLAPHQVNKSLPTISVKSSQVKSSLQVTSSLQVASSRVKSSQDKSATTHQDRPP</sequence>
<dbReference type="Pfam" id="PF02181">
    <property type="entry name" value="FH2"/>
    <property type="match status" value="1"/>
</dbReference>
<dbReference type="InterPro" id="IPR051425">
    <property type="entry name" value="Formin_Homology"/>
</dbReference>
<feature type="compositionally biased region" description="Polar residues" evidence="1">
    <location>
        <begin position="154"/>
        <end position="165"/>
    </location>
</feature>
<dbReference type="PANTHER" id="PTHR45725">
    <property type="entry name" value="FORMIN HOMOLOGY 2 FAMILY MEMBER"/>
    <property type="match status" value="1"/>
</dbReference>
<dbReference type="EnsemblMetazoa" id="XM_038214094.1">
    <property type="protein sequence ID" value="XP_038070022.1"/>
    <property type="gene ID" value="LOC119739238"/>
</dbReference>
<dbReference type="AlphaFoldDB" id="A0A914B1Y7"/>
<dbReference type="GeneID" id="119739238"/>
<evidence type="ECO:0000313" key="4">
    <source>
        <dbReference type="Proteomes" id="UP000887568"/>
    </source>
</evidence>
<evidence type="ECO:0000313" key="3">
    <source>
        <dbReference type="EnsemblMetazoa" id="XP_038070022.1"/>
    </source>
</evidence>
<protein>
    <recommendedName>
        <fullName evidence="2">FH2 domain-containing protein</fullName>
    </recommendedName>
</protein>
<accession>A0A914B1Y7</accession>
<feature type="domain" description="FH2" evidence="2">
    <location>
        <begin position="1"/>
        <end position="171"/>
    </location>
</feature>
<dbReference type="PROSITE" id="PS51444">
    <property type="entry name" value="FH2"/>
    <property type="match status" value="1"/>
</dbReference>
<dbReference type="PANTHER" id="PTHR45725:SF10">
    <property type="entry name" value="FH2 DOMAIN-CONTAINING PROTEIN"/>
    <property type="match status" value="1"/>
</dbReference>
<feature type="region of interest" description="Disordered" evidence="1">
    <location>
        <begin position="150"/>
        <end position="171"/>
    </location>
</feature>
<evidence type="ECO:0000256" key="1">
    <source>
        <dbReference type="SAM" id="MobiDB-lite"/>
    </source>
</evidence>
<organism evidence="3 4">
    <name type="scientific">Patiria miniata</name>
    <name type="common">Bat star</name>
    <name type="synonym">Asterina miniata</name>
    <dbReference type="NCBI Taxonomy" id="46514"/>
    <lineage>
        <taxon>Eukaryota</taxon>
        <taxon>Metazoa</taxon>
        <taxon>Echinodermata</taxon>
        <taxon>Eleutherozoa</taxon>
        <taxon>Asterozoa</taxon>
        <taxon>Asteroidea</taxon>
        <taxon>Valvatacea</taxon>
        <taxon>Valvatida</taxon>
        <taxon>Asterinidae</taxon>
        <taxon>Patiria</taxon>
    </lineage>
</organism>
<keyword evidence="4" id="KW-1185">Reference proteome</keyword>
<dbReference type="Proteomes" id="UP000887568">
    <property type="component" value="Unplaced"/>
</dbReference>
<dbReference type="Gene3D" id="1.20.58.2220">
    <property type="entry name" value="Formin, FH2 domain"/>
    <property type="match status" value="1"/>
</dbReference>